<dbReference type="OMA" id="HTICISE"/>
<evidence type="ECO:0000313" key="3">
    <source>
        <dbReference type="Proteomes" id="UP000030762"/>
    </source>
</evidence>
<sequence>MATAALGLPCILTSIVQCLQLPRDALAFLMALPRTSLDTPLAAVLVLLTQPGPFAHMWPTLNLDDFDWRDAALARAALPVLVSHVIGRGTFCDFLRRCTRLQNVEFDACMTLLRPWLCSGYARRIEFLGVPTTDVRGLARLLATTASLQGLWIDNALLDTFVALQLPLHQLTEIHLHCSLVSLKLCCDADVSHLFGLLKCMPALRHLSSTAGDLGDTLTDTSQWPHLETFGLHVCVLTPRAFDAVLSYLGRVNGLQQLTLSCIELQGGRFAAISRCLERLIANGLTQVSFYNTALGDASAACIADVLYQSRNASPLVWNVEDNCFTFHGIYTLLNVLRAFDDDIDDFLEAHGMTGSLDAEPYMLCSPTQITS</sequence>
<dbReference type="AlphaFoldDB" id="T0Q8Q9"/>
<protein>
    <recommendedName>
        <fullName evidence="4">F-box domain-containing protein</fullName>
    </recommendedName>
</protein>
<dbReference type="SUPFAM" id="SSF52047">
    <property type="entry name" value="RNI-like"/>
    <property type="match status" value="1"/>
</dbReference>
<evidence type="ECO:0008006" key="4">
    <source>
        <dbReference type="Google" id="ProtNLM"/>
    </source>
</evidence>
<dbReference type="InterPro" id="IPR032675">
    <property type="entry name" value="LRR_dom_sf"/>
</dbReference>
<accession>T0Q8Q9</accession>
<gene>
    <name evidence="2" type="ORF">SDRG_08062</name>
</gene>
<evidence type="ECO:0000256" key="1">
    <source>
        <dbReference type="SAM" id="SignalP"/>
    </source>
</evidence>
<proteinExistence type="predicted"/>
<dbReference type="Gene3D" id="3.80.10.10">
    <property type="entry name" value="Ribonuclease Inhibitor"/>
    <property type="match status" value="1"/>
</dbReference>
<reference evidence="2 3" key="1">
    <citation type="submission" date="2012-04" db="EMBL/GenBank/DDBJ databases">
        <title>The Genome Sequence of Saprolegnia declina VS20.</title>
        <authorList>
            <consortium name="The Broad Institute Genome Sequencing Platform"/>
            <person name="Russ C."/>
            <person name="Nusbaum C."/>
            <person name="Tyler B."/>
            <person name="van West P."/>
            <person name="Dieguez-Uribeondo J."/>
            <person name="de Bruijn I."/>
            <person name="Tripathy S."/>
            <person name="Jiang R."/>
            <person name="Young S.K."/>
            <person name="Zeng Q."/>
            <person name="Gargeya S."/>
            <person name="Fitzgerald M."/>
            <person name="Haas B."/>
            <person name="Abouelleil A."/>
            <person name="Alvarado L."/>
            <person name="Arachchi H.M."/>
            <person name="Berlin A."/>
            <person name="Chapman S.B."/>
            <person name="Goldberg J."/>
            <person name="Griggs A."/>
            <person name="Gujja S."/>
            <person name="Hansen M."/>
            <person name="Howarth C."/>
            <person name="Imamovic A."/>
            <person name="Larimer J."/>
            <person name="McCowen C."/>
            <person name="Montmayeur A."/>
            <person name="Murphy C."/>
            <person name="Neiman D."/>
            <person name="Pearson M."/>
            <person name="Priest M."/>
            <person name="Roberts A."/>
            <person name="Saif S."/>
            <person name="Shea T."/>
            <person name="Sisk P."/>
            <person name="Sykes S."/>
            <person name="Wortman J."/>
            <person name="Nusbaum C."/>
            <person name="Birren B."/>
        </authorList>
    </citation>
    <scope>NUCLEOTIDE SEQUENCE [LARGE SCALE GENOMIC DNA]</scope>
    <source>
        <strain evidence="2 3">VS20</strain>
    </source>
</reference>
<keyword evidence="3" id="KW-1185">Reference proteome</keyword>
<keyword evidence="1" id="KW-0732">Signal</keyword>
<dbReference type="GeneID" id="19948789"/>
<evidence type="ECO:0000313" key="2">
    <source>
        <dbReference type="EMBL" id="EQC34289.1"/>
    </source>
</evidence>
<feature type="chain" id="PRO_5004569977" description="F-box domain-containing protein" evidence="1">
    <location>
        <begin position="19"/>
        <end position="372"/>
    </location>
</feature>
<feature type="signal peptide" evidence="1">
    <location>
        <begin position="1"/>
        <end position="18"/>
    </location>
</feature>
<dbReference type="InParanoid" id="T0Q8Q9"/>
<dbReference type="RefSeq" id="XP_008612151.1">
    <property type="nucleotide sequence ID" value="XM_008613929.1"/>
</dbReference>
<organism evidence="2 3">
    <name type="scientific">Saprolegnia diclina (strain VS20)</name>
    <dbReference type="NCBI Taxonomy" id="1156394"/>
    <lineage>
        <taxon>Eukaryota</taxon>
        <taxon>Sar</taxon>
        <taxon>Stramenopiles</taxon>
        <taxon>Oomycota</taxon>
        <taxon>Saprolegniomycetes</taxon>
        <taxon>Saprolegniales</taxon>
        <taxon>Saprolegniaceae</taxon>
        <taxon>Saprolegnia</taxon>
    </lineage>
</organism>
<name>T0Q8Q9_SAPDV</name>
<dbReference type="Proteomes" id="UP000030762">
    <property type="component" value="Unassembled WGS sequence"/>
</dbReference>
<dbReference type="VEuPathDB" id="FungiDB:SDRG_08062"/>
<dbReference type="EMBL" id="JH767155">
    <property type="protein sequence ID" value="EQC34289.1"/>
    <property type="molecule type" value="Genomic_DNA"/>
</dbReference>